<organism evidence="1 2">
    <name type="scientific">Neisseria lactamica ATCC 23970</name>
    <dbReference type="NCBI Taxonomy" id="546265"/>
    <lineage>
        <taxon>Bacteria</taxon>
        <taxon>Pseudomonadati</taxon>
        <taxon>Pseudomonadota</taxon>
        <taxon>Betaproteobacteria</taxon>
        <taxon>Neisseriales</taxon>
        <taxon>Neisseriaceae</taxon>
        <taxon>Neisseria</taxon>
    </lineage>
</organism>
<reference evidence="1 2" key="1">
    <citation type="submission" date="2009-10" db="EMBL/GenBank/DDBJ databases">
        <authorList>
            <person name="Weinstock G."/>
            <person name="Sodergren E."/>
            <person name="Clifton S."/>
            <person name="Fulton L."/>
            <person name="Fulton B."/>
            <person name="Courtney L."/>
            <person name="Fronick C."/>
            <person name="Harrison M."/>
            <person name="Strong C."/>
            <person name="Farmer C."/>
            <person name="Delahaunty K."/>
            <person name="Markovic C."/>
            <person name="Hall O."/>
            <person name="Minx P."/>
            <person name="Tomlinson C."/>
            <person name="Mitreva M."/>
            <person name="Nelson J."/>
            <person name="Hou S."/>
            <person name="Wollam A."/>
            <person name="Pepin K.H."/>
            <person name="Johnson M."/>
            <person name="Bhonagiri V."/>
            <person name="Nash W.E."/>
            <person name="Warren W."/>
            <person name="Chinwalla A."/>
            <person name="Mardis E.R."/>
            <person name="Wilson R.K."/>
        </authorList>
    </citation>
    <scope>NUCLEOTIDE SEQUENCE [LARGE SCALE GENOMIC DNA]</scope>
    <source>
        <strain evidence="1 2">ATCC 23970</strain>
    </source>
</reference>
<evidence type="ECO:0000313" key="2">
    <source>
        <dbReference type="Proteomes" id="UP000003843"/>
    </source>
</evidence>
<dbReference type="AlphaFoldDB" id="D0WCP5"/>
<name>D0WCP5_NEILA</name>
<sequence>MFLHADVPMPSETRPVFQTAFLSRTALTANHKYKTIRKLFFLLFQAA</sequence>
<comment type="caution">
    <text evidence="1">The sequence shown here is derived from an EMBL/GenBank/DDBJ whole genome shotgun (WGS) entry which is preliminary data.</text>
</comment>
<dbReference type="Proteomes" id="UP000003843">
    <property type="component" value="Unassembled WGS sequence"/>
</dbReference>
<dbReference type="EMBL" id="ACEQ02000034">
    <property type="protein sequence ID" value="EEZ74680.1"/>
    <property type="molecule type" value="Genomic_DNA"/>
</dbReference>
<protein>
    <submittedName>
        <fullName evidence="1">Uncharacterized protein</fullName>
    </submittedName>
</protein>
<gene>
    <name evidence="1" type="ORF">NEILACOT_05327</name>
</gene>
<proteinExistence type="predicted"/>
<evidence type="ECO:0000313" key="1">
    <source>
        <dbReference type="EMBL" id="EEZ74680.1"/>
    </source>
</evidence>
<accession>D0WCP5</accession>